<protein>
    <recommendedName>
        <fullName evidence="3">HTH CENPB-type domain-containing protein</fullName>
    </recommendedName>
</protein>
<dbReference type="AlphaFoldDB" id="A0AAJ0HWP7"/>
<keyword evidence="2" id="KW-1185">Reference proteome</keyword>
<evidence type="ECO:0000313" key="1">
    <source>
        <dbReference type="EMBL" id="KAK3364295.1"/>
    </source>
</evidence>
<evidence type="ECO:0000313" key="2">
    <source>
        <dbReference type="Proteomes" id="UP001275084"/>
    </source>
</evidence>
<organism evidence="1 2">
    <name type="scientific">Lasiosphaeria hispida</name>
    <dbReference type="NCBI Taxonomy" id="260671"/>
    <lineage>
        <taxon>Eukaryota</taxon>
        <taxon>Fungi</taxon>
        <taxon>Dikarya</taxon>
        <taxon>Ascomycota</taxon>
        <taxon>Pezizomycotina</taxon>
        <taxon>Sordariomycetes</taxon>
        <taxon>Sordariomycetidae</taxon>
        <taxon>Sordariales</taxon>
        <taxon>Lasiosphaeriaceae</taxon>
        <taxon>Lasiosphaeria</taxon>
    </lineage>
</organism>
<sequence>QLAKEILLAKGNDKPLGYNWYLRFLEWHPELHTCCAYMLEQSRQDAETDKGSIRAWFDLVTMTCLKYDILLKDEYNMDEKGVLKGIGQAVKVLVSRHNKMAITAHPGNRENVSIIKCVLAVGYSPLPFMIFQGQTI</sequence>
<name>A0AAJ0HWP7_9PEZI</name>
<reference evidence="1" key="1">
    <citation type="journal article" date="2023" name="Mol. Phylogenet. Evol.">
        <title>Genome-scale phylogeny and comparative genomics of the fungal order Sordariales.</title>
        <authorList>
            <person name="Hensen N."/>
            <person name="Bonometti L."/>
            <person name="Westerberg I."/>
            <person name="Brannstrom I.O."/>
            <person name="Guillou S."/>
            <person name="Cros-Aarteil S."/>
            <person name="Calhoun S."/>
            <person name="Haridas S."/>
            <person name="Kuo A."/>
            <person name="Mondo S."/>
            <person name="Pangilinan J."/>
            <person name="Riley R."/>
            <person name="LaButti K."/>
            <person name="Andreopoulos B."/>
            <person name="Lipzen A."/>
            <person name="Chen C."/>
            <person name="Yan M."/>
            <person name="Daum C."/>
            <person name="Ng V."/>
            <person name="Clum A."/>
            <person name="Steindorff A."/>
            <person name="Ohm R.A."/>
            <person name="Martin F."/>
            <person name="Silar P."/>
            <person name="Natvig D.O."/>
            <person name="Lalanne C."/>
            <person name="Gautier V."/>
            <person name="Ament-Velasquez S.L."/>
            <person name="Kruys A."/>
            <person name="Hutchinson M.I."/>
            <person name="Powell A.J."/>
            <person name="Barry K."/>
            <person name="Miller A.N."/>
            <person name="Grigoriev I.V."/>
            <person name="Debuchy R."/>
            <person name="Gladieux P."/>
            <person name="Hiltunen Thoren M."/>
            <person name="Johannesson H."/>
        </authorList>
    </citation>
    <scope>NUCLEOTIDE SEQUENCE</scope>
    <source>
        <strain evidence="1">CBS 955.72</strain>
    </source>
</reference>
<gene>
    <name evidence="1" type="ORF">B0T25DRAFT_442644</name>
</gene>
<reference evidence="1" key="2">
    <citation type="submission" date="2023-06" db="EMBL/GenBank/DDBJ databases">
        <authorList>
            <consortium name="Lawrence Berkeley National Laboratory"/>
            <person name="Haridas S."/>
            <person name="Hensen N."/>
            <person name="Bonometti L."/>
            <person name="Westerberg I."/>
            <person name="Brannstrom I.O."/>
            <person name="Guillou S."/>
            <person name="Cros-Aarteil S."/>
            <person name="Calhoun S."/>
            <person name="Kuo A."/>
            <person name="Mondo S."/>
            <person name="Pangilinan J."/>
            <person name="Riley R."/>
            <person name="Labutti K."/>
            <person name="Andreopoulos B."/>
            <person name="Lipzen A."/>
            <person name="Chen C."/>
            <person name="Yanf M."/>
            <person name="Daum C."/>
            <person name="Ng V."/>
            <person name="Clum A."/>
            <person name="Steindorff A."/>
            <person name="Ohm R."/>
            <person name="Martin F."/>
            <person name="Silar P."/>
            <person name="Natvig D."/>
            <person name="Lalanne C."/>
            <person name="Gautier V."/>
            <person name="Ament-Velasquez S.L."/>
            <person name="Kruys A."/>
            <person name="Hutchinson M.I."/>
            <person name="Powell A.J."/>
            <person name="Barry K."/>
            <person name="Miller A.N."/>
            <person name="Grigoriev I.V."/>
            <person name="Debuchy R."/>
            <person name="Gladieux P."/>
            <person name="Thoren M.H."/>
            <person name="Johannesson H."/>
        </authorList>
    </citation>
    <scope>NUCLEOTIDE SEQUENCE</scope>
    <source>
        <strain evidence="1">CBS 955.72</strain>
    </source>
</reference>
<proteinExistence type="predicted"/>
<accession>A0AAJ0HWP7</accession>
<comment type="caution">
    <text evidence="1">The sequence shown here is derived from an EMBL/GenBank/DDBJ whole genome shotgun (WGS) entry which is preliminary data.</text>
</comment>
<evidence type="ECO:0008006" key="3">
    <source>
        <dbReference type="Google" id="ProtNLM"/>
    </source>
</evidence>
<dbReference type="Proteomes" id="UP001275084">
    <property type="component" value="Unassembled WGS sequence"/>
</dbReference>
<feature type="non-terminal residue" evidence="1">
    <location>
        <position position="1"/>
    </location>
</feature>
<dbReference type="EMBL" id="JAUIQD010000001">
    <property type="protein sequence ID" value="KAK3364295.1"/>
    <property type="molecule type" value="Genomic_DNA"/>
</dbReference>